<dbReference type="Proteomes" id="UP000252519">
    <property type="component" value="Unassembled WGS sequence"/>
</dbReference>
<name>A0A368H7L6_ANCCA</name>
<keyword evidence="2" id="KW-1185">Reference proteome</keyword>
<evidence type="ECO:0000313" key="1">
    <source>
        <dbReference type="EMBL" id="RCN51330.1"/>
    </source>
</evidence>
<protein>
    <submittedName>
        <fullName evidence="1">Uncharacterized protein</fullName>
    </submittedName>
</protein>
<sequence>MLFSNFGILTAEAHHSHVCFTSKYPDSFSGALDNATKQLDQVIDQARHKHSQHRNKFKEAIDYLDQIFEDLKKEVDPGVEDKIKDRSVAAAAPQHSTVTSPPDNIRWGLCADLLVSLPGTFVECSATAAPLFILFKSQRTRKFVEFEVQKMKESCKFTLKDLLEYYTTSFFSCNPSTDFQISFLYLL</sequence>
<organism evidence="1 2">
    <name type="scientific">Ancylostoma caninum</name>
    <name type="common">Dog hookworm</name>
    <dbReference type="NCBI Taxonomy" id="29170"/>
    <lineage>
        <taxon>Eukaryota</taxon>
        <taxon>Metazoa</taxon>
        <taxon>Ecdysozoa</taxon>
        <taxon>Nematoda</taxon>
        <taxon>Chromadorea</taxon>
        <taxon>Rhabditida</taxon>
        <taxon>Rhabditina</taxon>
        <taxon>Rhabditomorpha</taxon>
        <taxon>Strongyloidea</taxon>
        <taxon>Ancylostomatidae</taxon>
        <taxon>Ancylostomatinae</taxon>
        <taxon>Ancylostoma</taxon>
    </lineage>
</organism>
<gene>
    <name evidence="1" type="ORF">ANCCAN_02483</name>
</gene>
<dbReference type="AlphaFoldDB" id="A0A368H7L6"/>
<evidence type="ECO:0000313" key="2">
    <source>
        <dbReference type="Proteomes" id="UP000252519"/>
    </source>
</evidence>
<reference evidence="1 2" key="1">
    <citation type="submission" date="2014-10" db="EMBL/GenBank/DDBJ databases">
        <title>Draft genome of the hookworm Ancylostoma caninum.</title>
        <authorList>
            <person name="Mitreva M."/>
        </authorList>
    </citation>
    <scope>NUCLEOTIDE SEQUENCE [LARGE SCALE GENOMIC DNA]</scope>
    <source>
        <strain evidence="1 2">Baltimore</strain>
    </source>
</reference>
<accession>A0A368H7L6</accession>
<proteinExistence type="predicted"/>
<comment type="caution">
    <text evidence="1">The sequence shown here is derived from an EMBL/GenBank/DDBJ whole genome shotgun (WGS) entry which is preliminary data.</text>
</comment>
<dbReference type="OrthoDB" id="5856121at2759"/>
<dbReference type="EMBL" id="JOJR01000014">
    <property type="protein sequence ID" value="RCN51330.1"/>
    <property type="molecule type" value="Genomic_DNA"/>
</dbReference>